<dbReference type="FunFam" id="3.40.1160.10:FF:000006">
    <property type="entry name" value="Glutamate 5-kinase"/>
    <property type="match status" value="1"/>
</dbReference>
<name>A0A316G272_9GAMM</name>
<evidence type="ECO:0000256" key="4">
    <source>
        <dbReference type="ARBA" id="ARBA00022679"/>
    </source>
</evidence>
<evidence type="ECO:0000256" key="7">
    <source>
        <dbReference type="ARBA" id="ARBA00022840"/>
    </source>
</evidence>
<gene>
    <name evidence="8" type="primary">proB</name>
    <name evidence="10" type="ORF">C8D97_102290</name>
</gene>
<dbReference type="EMBL" id="QGGU01000002">
    <property type="protein sequence ID" value="PWK53900.1"/>
    <property type="molecule type" value="Genomic_DNA"/>
</dbReference>
<dbReference type="PIRSF" id="PIRSF000729">
    <property type="entry name" value="GK"/>
    <property type="match status" value="1"/>
</dbReference>
<comment type="pathway">
    <text evidence="8">Amino-acid biosynthesis; L-proline biosynthesis; L-glutamate 5-semialdehyde from L-glutamate: step 1/2.</text>
</comment>
<dbReference type="GO" id="GO:0055129">
    <property type="term" value="P:L-proline biosynthetic process"/>
    <property type="evidence" value="ECO:0007669"/>
    <property type="project" value="UniProtKB-UniRule"/>
</dbReference>
<comment type="function">
    <text evidence="8">Catalyzes the transfer of a phosphate group to glutamate to form L-glutamate 5-phosphate.</text>
</comment>
<feature type="binding site" evidence="8">
    <location>
        <position position="135"/>
    </location>
    <ligand>
        <name>substrate</name>
    </ligand>
</feature>
<feature type="binding site" evidence="8">
    <location>
        <begin position="167"/>
        <end position="168"/>
    </location>
    <ligand>
        <name>ATP</name>
        <dbReference type="ChEBI" id="CHEBI:30616"/>
    </ligand>
</feature>
<keyword evidence="5 8" id="KW-0547">Nucleotide-binding</keyword>
<dbReference type="InterPro" id="IPR036393">
    <property type="entry name" value="AceGlu_kinase-like_sf"/>
</dbReference>
<dbReference type="Gene3D" id="2.30.130.10">
    <property type="entry name" value="PUA domain"/>
    <property type="match status" value="1"/>
</dbReference>
<feature type="binding site" evidence="8">
    <location>
        <position position="147"/>
    </location>
    <ligand>
        <name>substrate</name>
    </ligand>
</feature>
<dbReference type="GO" id="GO:0005829">
    <property type="term" value="C:cytosol"/>
    <property type="evidence" value="ECO:0007669"/>
    <property type="project" value="TreeGrafter"/>
</dbReference>
<comment type="caution">
    <text evidence="10">The sequence shown here is derived from an EMBL/GenBank/DDBJ whole genome shotgun (WGS) entry which is preliminary data.</text>
</comment>
<feature type="binding site" evidence="8">
    <location>
        <begin position="210"/>
        <end position="216"/>
    </location>
    <ligand>
        <name>ATP</name>
        <dbReference type="ChEBI" id="CHEBI:30616"/>
    </ligand>
</feature>
<keyword evidence="2 8" id="KW-0028">Amino-acid biosynthesis</keyword>
<dbReference type="NCBIfam" id="TIGR01027">
    <property type="entry name" value="proB"/>
    <property type="match status" value="1"/>
</dbReference>
<evidence type="ECO:0000256" key="1">
    <source>
        <dbReference type="ARBA" id="ARBA00022490"/>
    </source>
</evidence>
<dbReference type="InterPro" id="IPR015947">
    <property type="entry name" value="PUA-like_sf"/>
</dbReference>
<dbReference type="InterPro" id="IPR001057">
    <property type="entry name" value="Glu/AcGlu_kinase"/>
</dbReference>
<keyword evidence="3 8" id="KW-0641">Proline biosynthesis</keyword>
<dbReference type="Pfam" id="PF00696">
    <property type="entry name" value="AA_kinase"/>
    <property type="match status" value="1"/>
</dbReference>
<evidence type="ECO:0000256" key="6">
    <source>
        <dbReference type="ARBA" id="ARBA00022777"/>
    </source>
</evidence>
<dbReference type="GO" id="GO:0003723">
    <property type="term" value="F:RNA binding"/>
    <property type="evidence" value="ECO:0007669"/>
    <property type="project" value="InterPro"/>
</dbReference>
<dbReference type="GO" id="GO:0004349">
    <property type="term" value="F:glutamate 5-kinase activity"/>
    <property type="evidence" value="ECO:0007669"/>
    <property type="project" value="UniProtKB-UniRule"/>
</dbReference>
<keyword evidence="1 8" id="KW-0963">Cytoplasm</keyword>
<dbReference type="HAMAP" id="MF_00456">
    <property type="entry name" value="ProB"/>
    <property type="match status" value="1"/>
</dbReference>
<comment type="similarity">
    <text evidence="8">Belongs to the glutamate 5-kinase family.</text>
</comment>
<keyword evidence="6 8" id="KW-0418">Kinase</keyword>
<evidence type="ECO:0000313" key="10">
    <source>
        <dbReference type="EMBL" id="PWK53900.1"/>
    </source>
</evidence>
<keyword evidence="4 8" id="KW-0808">Transferase</keyword>
<dbReference type="Proteomes" id="UP000245790">
    <property type="component" value="Unassembled WGS sequence"/>
</dbReference>
<sequence length="369" mass="40387">MNEFHWRRVVLKVGSALIAPDKNGCSSRYLLSIAEFIIKCRMHGVQVVLVSSGSVAAGSHAFDTEKERSIAVKKAMAAKGQMDMMGSWDRLFDFPVAQLLLTQGDLQIRDRYHSIRETAFELLNNDILPIVNENDAVTSDEQKVGDNDNLSAMIAASVDADCLIICSDVDGLYDDNPNTNKDAKLLKQVEKIDADIYAMASGPETGGVGTGGMRTKLEAAEKATSNGILTFIVNGLKTSSFNQLFEGKNPGTVFLPFEKPLEDHIHWITHTSKARGEVIVRNEIADRMGGDETLNFDHKDIINVVGEFAIGDTILVRTEKGKKLAKATSQHSSCVLSLMADENIDESVLESEDDNPIISENTLAILENK</sequence>
<evidence type="ECO:0000313" key="11">
    <source>
        <dbReference type="Proteomes" id="UP000245790"/>
    </source>
</evidence>
<evidence type="ECO:0000256" key="5">
    <source>
        <dbReference type="ARBA" id="ARBA00022741"/>
    </source>
</evidence>
<dbReference type="Gene3D" id="3.40.1160.10">
    <property type="entry name" value="Acetylglutamate kinase-like"/>
    <property type="match status" value="1"/>
</dbReference>
<dbReference type="InterPro" id="IPR005715">
    <property type="entry name" value="Glu_5kinase/COase_Synthase"/>
</dbReference>
<proteinExistence type="inferred from homology"/>
<dbReference type="EC" id="2.7.2.11" evidence="8"/>
<dbReference type="PANTHER" id="PTHR43654:SF1">
    <property type="entry name" value="ISOPENTENYL PHOSPHATE KINASE"/>
    <property type="match status" value="1"/>
</dbReference>
<dbReference type="SUPFAM" id="SSF53633">
    <property type="entry name" value="Carbamate kinase-like"/>
    <property type="match status" value="1"/>
</dbReference>
<evidence type="ECO:0000259" key="9">
    <source>
        <dbReference type="Pfam" id="PF00696"/>
    </source>
</evidence>
<comment type="catalytic activity">
    <reaction evidence="8">
        <text>L-glutamate + ATP = L-glutamyl 5-phosphate + ADP</text>
        <dbReference type="Rhea" id="RHEA:14877"/>
        <dbReference type="ChEBI" id="CHEBI:29985"/>
        <dbReference type="ChEBI" id="CHEBI:30616"/>
        <dbReference type="ChEBI" id="CHEBI:58274"/>
        <dbReference type="ChEBI" id="CHEBI:456216"/>
        <dbReference type="EC" id="2.7.2.11"/>
    </reaction>
</comment>
<dbReference type="InterPro" id="IPR041739">
    <property type="entry name" value="G5K_ProB"/>
</dbReference>
<evidence type="ECO:0000256" key="8">
    <source>
        <dbReference type="HAMAP-Rule" id="MF_00456"/>
    </source>
</evidence>
<feature type="binding site" evidence="8">
    <location>
        <position position="52"/>
    </location>
    <ligand>
        <name>substrate</name>
    </ligand>
</feature>
<keyword evidence="11" id="KW-1185">Reference proteome</keyword>
<keyword evidence="7 8" id="KW-0067">ATP-binding</keyword>
<evidence type="ECO:0000256" key="2">
    <source>
        <dbReference type="ARBA" id="ARBA00022605"/>
    </source>
</evidence>
<comment type="subcellular location">
    <subcellularLocation>
        <location evidence="8">Cytoplasm</location>
    </subcellularLocation>
</comment>
<feature type="binding site" evidence="8">
    <location>
        <position position="12"/>
    </location>
    <ligand>
        <name>ATP</name>
        <dbReference type="ChEBI" id="CHEBI:30616"/>
    </ligand>
</feature>
<dbReference type="InterPro" id="IPR019797">
    <property type="entry name" value="Glutamate_5-kinase_CS"/>
</dbReference>
<dbReference type="AlphaFoldDB" id="A0A316G272"/>
<reference evidence="10 11" key="1">
    <citation type="submission" date="2018-05" db="EMBL/GenBank/DDBJ databases">
        <title>Genomic Encyclopedia of Type Strains, Phase IV (KMG-IV): sequencing the most valuable type-strain genomes for metagenomic binning, comparative biology and taxonomic classification.</title>
        <authorList>
            <person name="Goeker M."/>
        </authorList>
    </citation>
    <scope>NUCLEOTIDE SEQUENCE [LARGE SCALE GENOMIC DNA]</scope>
    <source>
        <strain evidence="10 11">DSM 25350</strain>
    </source>
</reference>
<organism evidence="10 11">
    <name type="scientific">Pleionea mediterranea</name>
    <dbReference type="NCBI Taxonomy" id="523701"/>
    <lineage>
        <taxon>Bacteria</taxon>
        <taxon>Pseudomonadati</taxon>
        <taxon>Pseudomonadota</taxon>
        <taxon>Gammaproteobacteria</taxon>
        <taxon>Oceanospirillales</taxon>
        <taxon>Pleioneaceae</taxon>
        <taxon>Pleionea</taxon>
    </lineage>
</organism>
<dbReference type="InterPro" id="IPR011529">
    <property type="entry name" value="Glu_5kinase"/>
</dbReference>
<dbReference type="UniPathway" id="UPA00098">
    <property type="reaction ID" value="UER00359"/>
</dbReference>
<dbReference type="InterPro" id="IPR001048">
    <property type="entry name" value="Asp/Glu/Uridylate_kinase"/>
</dbReference>
<protein>
    <recommendedName>
        <fullName evidence="8">Glutamate 5-kinase</fullName>
        <ecNumber evidence="8">2.7.2.11</ecNumber>
    </recommendedName>
    <alternativeName>
        <fullName evidence="8">Gamma-glutamyl kinase</fullName>
        <shortName evidence="8">GK</shortName>
    </alternativeName>
</protein>
<accession>A0A316G272</accession>
<evidence type="ECO:0000256" key="3">
    <source>
        <dbReference type="ARBA" id="ARBA00022650"/>
    </source>
</evidence>
<dbReference type="CDD" id="cd04242">
    <property type="entry name" value="AAK_G5K_ProB"/>
    <property type="match status" value="1"/>
</dbReference>
<dbReference type="PRINTS" id="PR00474">
    <property type="entry name" value="GLU5KINASE"/>
</dbReference>
<dbReference type="PANTHER" id="PTHR43654">
    <property type="entry name" value="GLUTAMATE 5-KINASE"/>
    <property type="match status" value="1"/>
</dbReference>
<dbReference type="InterPro" id="IPR036974">
    <property type="entry name" value="PUA_sf"/>
</dbReference>
<feature type="domain" description="Aspartate/glutamate/uridylate kinase" evidence="9">
    <location>
        <begin position="8"/>
        <end position="234"/>
    </location>
</feature>
<dbReference type="GO" id="GO:0005524">
    <property type="term" value="F:ATP binding"/>
    <property type="evidence" value="ECO:0007669"/>
    <property type="project" value="UniProtKB-KW"/>
</dbReference>
<dbReference type="SUPFAM" id="SSF88697">
    <property type="entry name" value="PUA domain-like"/>
    <property type="match status" value="1"/>
</dbReference>
<dbReference type="OrthoDB" id="9804434at2"/>
<dbReference type="PROSITE" id="PS00902">
    <property type="entry name" value="GLUTAMATE_5_KINASE"/>
    <property type="match status" value="1"/>
</dbReference>